<feature type="region of interest" description="Disordered" evidence="1">
    <location>
        <begin position="12"/>
        <end position="34"/>
    </location>
</feature>
<sequence>MATAMACGSLAGRHPRHPDLAVPQANGPRHGHLAGIEPAAASRDTPGMKTTLTLRLLASLALLFACTSVLAKPALWVVKDADTTIYLFGTVHLMPRDAGWHDAALEQALADSQTLYIELTDDDPANMAALVLRYGMDVAHPLSSQLSPAEAHRLDLLANKLGVPGGMQTLNVMRPWLAALTLAVTPLQKAGLDPEHGVDKQLKAQMSAAGKPVLGLETAERQIRFLADMPRPVELALLRSTMRDADMGSILFTELIDAWKAGDVDTIARIGNDDMRQHEPKLYQLLLVQRNEAWATKIATMLQQPGTTFIAVGAAHLAGPDSVQVQLRQLGVPVERLP</sequence>
<accession>A0A154QK89</accession>
<evidence type="ECO:0000256" key="1">
    <source>
        <dbReference type="SAM" id="MobiDB-lite"/>
    </source>
</evidence>
<dbReference type="Pfam" id="PF01963">
    <property type="entry name" value="TraB_PrgY_gumN"/>
    <property type="match status" value="1"/>
</dbReference>
<comment type="caution">
    <text evidence="3">The sequence shown here is derived from an EMBL/GenBank/DDBJ whole genome shotgun (WGS) entry which is preliminary data.</text>
</comment>
<dbReference type="EMBL" id="LVJS01000025">
    <property type="protein sequence ID" value="KZC24569.1"/>
    <property type="molecule type" value="Genomic_DNA"/>
</dbReference>
<dbReference type="STRING" id="416169.RHOFW104T7_08160"/>
<dbReference type="AlphaFoldDB" id="A0A154QK89"/>
<keyword evidence="4" id="KW-1185">Reference proteome</keyword>
<dbReference type="InterPro" id="IPR047111">
    <property type="entry name" value="YbaP-like"/>
</dbReference>
<dbReference type="Proteomes" id="UP000076131">
    <property type="component" value="Unassembled WGS sequence"/>
</dbReference>
<proteinExistence type="predicted"/>
<evidence type="ECO:0000256" key="2">
    <source>
        <dbReference type="SAM" id="Phobius"/>
    </source>
</evidence>
<dbReference type="InterPro" id="IPR002816">
    <property type="entry name" value="TraB/PrgY/GumN_fam"/>
</dbReference>
<name>A0A154QK89_9GAMM</name>
<feature type="transmembrane region" description="Helical" evidence="2">
    <location>
        <begin position="52"/>
        <end position="71"/>
    </location>
</feature>
<keyword evidence="2" id="KW-1133">Transmembrane helix</keyword>
<evidence type="ECO:0000313" key="4">
    <source>
        <dbReference type="Proteomes" id="UP000076131"/>
    </source>
</evidence>
<evidence type="ECO:0000313" key="3">
    <source>
        <dbReference type="EMBL" id="KZC24569.1"/>
    </source>
</evidence>
<dbReference type="PANTHER" id="PTHR40590:SF1">
    <property type="entry name" value="CYTOPLASMIC PROTEIN"/>
    <property type="match status" value="1"/>
</dbReference>
<protein>
    <submittedName>
        <fullName evidence="3">Polysaccharide biosynthesis protein GumN</fullName>
    </submittedName>
</protein>
<gene>
    <name evidence="3" type="ORF">RHOFW104T7_08160</name>
</gene>
<dbReference type="eggNOG" id="COG3735">
    <property type="taxonomic scope" value="Bacteria"/>
</dbReference>
<dbReference type="CDD" id="cd14789">
    <property type="entry name" value="Tiki"/>
    <property type="match status" value="1"/>
</dbReference>
<reference evidence="3 4" key="1">
    <citation type="journal article" date="2016" name="MBio">
        <title>Lateral Gene Transfer in a Heavy Metal-Contaminated-Groundwater Microbial Community.</title>
        <authorList>
            <person name="Hemme C.L."/>
            <person name="Green S.J."/>
            <person name="Rishishwar L."/>
            <person name="Prakash O."/>
            <person name="Pettenato A."/>
            <person name="Chakraborty R."/>
            <person name="Deutschbauer A.M."/>
            <person name="Van Nostrand J.D."/>
            <person name="Wu L."/>
            <person name="He Z."/>
            <person name="Jordan I.K."/>
            <person name="Hazen T.C."/>
            <person name="Arkin A.P."/>
            <person name="Kostka J.E."/>
            <person name="Zhou J."/>
        </authorList>
    </citation>
    <scope>NUCLEOTIDE SEQUENCE [LARGE SCALE GENOMIC DNA]</scope>
    <source>
        <strain evidence="3 4">FW104-T7</strain>
    </source>
</reference>
<keyword evidence="2" id="KW-0472">Membrane</keyword>
<keyword evidence="2" id="KW-0812">Transmembrane</keyword>
<organism evidence="3 4">
    <name type="scientific">Rhodanobacter thiooxydans</name>
    <dbReference type="NCBI Taxonomy" id="416169"/>
    <lineage>
        <taxon>Bacteria</taxon>
        <taxon>Pseudomonadati</taxon>
        <taxon>Pseudomonadota</taxon>
        <taxon>Gammaproteobacteria</taxon>
        <taxon>Lysobacterales</taxon>
        <taxon>Rhodanobacteraceae</taxon>
        <taxon>Rhodanobacter</taxon>
    </lineage>
</organism>
<dbReference type="PANTHER" id="PTHR40590">
    <property type="entry name" value="CYTOPLASMIC PROTEIN-RELATED"/>
    <property type="match status" value="1"/>
</dbReference>